<evidence type="ECO:0000256" key="4">
    <source>
        <dbReference type="ARBA" id="ARBA00023136"/>
    </source>
</evidence>
<dbReference type="AlphaFoldDB" id="A0A2A4B313"/>
<feature type="transmembrane region" description="Helical" evidence="5">
    <location>
        <begin position="344"/>
        <end position="369"/>
    </location>
</feature>
<feature type="transmembrane region" description="Helical" evidence="5">
    <location>
        <begin position="39"/>
        <end position="57"/>
    </location>
</feature>
<comment type="subcellular location">
    <subcellularLocation>
        <location evidence="1">Membrane</location>
        <topology evidence="1">Multi-pass membrane protein</topology>
    </subcellularLocation>
</comment>
<organism evidence="7 8">
    <name type="scientific">Sphingomonas spermidinifaciens</name>
    <dbReference type="NCBI Taxonomy" id="1141889"/>
    <lineage>
        <taxon>Bacteria</taxon>
        <taxon>Pseudomonadati</taxon>
        <taxon>Pseudomonadota</taxon>
        <taxon>Alphaproteobacteria</taxon>
        <taxon>Sphingomonadales</taxon>
        <taxon>Sphingomonadaceae</taxon>
        <taxon>Sphingomonas</taxon>
    </lineage>
</organism>
<dbReference type="OrthoDB" id="9769739at2"/>
<keyword evidence="4 5" id="KW-0472">Membrane</keyword>
<keyword evidence="8" id="KW-1185">Reference proteome</keyword>
<dbReference type="Proteomes" id="UP000218366">
    <property type="component" value="Unassembled WGS sequence"/>
</dbReference>
<evidence type="ECO:0000256" key="1">
    <source>
        <dbReference type="ARBA" id="ARBA00004141"/>
    </source>
</evidence>
<feature type="transmembrane region" description="Helical" evidence="5">
    <location>
        <begin position="170"/>
        <end position="188"/>
    </location>
</feature>
<evidence type="ECO:0000313" key="7">
    <source>
        <dbReference type="EMBL" id="PCD02811.1"/>
    </source>
</evidence>
<feature type="transmembrane region" description="Helical" evidence="5">
    <location>
        <begin position="259"/>
        <end position="283"/>
    </location>
</feature>
<dbReference type="InterPro" id="IPR011547">
    <property type="entry name" value="SLC26A/SulP_dom"/>
</dbReference>
<name>A0A2A4B313_9SPHN</name>
<protein>
    <recommendedName>
        <fullName evidence="6">SLC26A/SulP transporter domain-containing protein</fullName>
    </recommendedName>
</protein>
<keyword evidence="3 5" id="KW-1133">Transmembrane helix</keyword>
<evidence type="ECO:0000256" key="5">
    <source>
        <dbReference type="SAM" id="Phobius"/>
    </source>
</evidence>
<feature type="transmembrane region" description="Helical" evidence="5">
    <location>
        <begin position="77"/>
        <end position="96"/>
    </location>
</feature>
<feature type="domain" description="SLC26A/SulP transporter" evidence="6">
    <location>
        <begin position="11"/>
        <end position="396"/>
    </location>
</feature>
<reference evidence="7 8" key="1">
    <citation type="submission" date="2017-09" db="EMBL/GenBank/DDBJ databases">
        <title>Sphingomonas spermidinifaciens 9NM-10, whole genome shotgun sequence.</title>
        <authorList>
            <person name="Feng G."/>
            <person name="Zhu H."/>
        </authorList>
    </citation>
    <scope>NUCLEOTIDE SEQUENCE [LARGE SCALE GENOMIC DNA]</scope>
    <source>
        <strain evidence="7 8">9NM-10</strain>
    </source>
</reference>
<evidence type="ECO:0000259" key="6">
    <source>
        <dbReference type="Pfam" id="PF00916"/>
    </source>
</evidence>
<proteinExistence type="predicted"/>
<dbReference type="InterPro" id="IPR001902">
    <property type="entry name" value="SLC26A/SulP_fam"/>
</dbReference>
<dbReference type="EMBL" id="NWMW01000002">
    <property type="protein sequence ID" value="PCD02811.1"/>
    <property type="molecule type" value="Genomic_DNA"/>
</dbReference>
<feature type="transmembrane region" description="Helical" evidence="5">
    <location>
        <begin position="108"/>
        <end position="131"/>
    </location>
</feature>
<evidence type="ECO:0000256" key="3">
    <source>
        <dbReference type="ARBA" id="ARBA00022989"/>
    </source>
</evidence>
<dbReference type="Pfam" id="PF00916">
    <property type="entry name" value="Sulfate_transp"/>
    <property type="match status" value="1"/>
</dbReference>
<dbReference type="PANTHER" id="PTHR11814">
    <property type="entry name" value="SULFATE TRANSPORTER"/>
    <property type="match status" value="1"/>
</dbReference>
<gene>
    <name evidence="7" type="ORF">COC42_12640</name>
</gene>
<sequence>MGLLPSFATWKQDLPASIVVALVALPLCLGVALASGAPLFSGLIAGIVGGIVIGLLSKSPLSVSGPAAGLTVIVFDAIQSLPSFQAFTLAVVLAGAMQMLFSLSRSGVLAEFVPSSVITGMLAAIGLILILKQVPHAVGYDGDPSGEFAFAQTDGMNTLSTLWFSLTDKLTMGAVVISVISIAFLFWWDANKPKDGPLKLLPGPLVVVAGAVGLNALFGVVAPGLQLEREHLVEVPIADGFSGFVGLFSLPDFGQIGNATVWTVAITLAIVASLESLLSVTAVDELDPQRRTTDKNHELFAQGGGNLVSGLIGGLPVTSVIVRSSANVDSGASSKLSTIMHGSWLLLSVVLIPAILNLIPLAALAAVLIQTGYKLTKPALFLKRWKQGYTQFVPFVVTIAAIMFTDLLIGIIIGLAVGFVFVVARNFRPAVSFVCDTDGKSCMIRARRNLYFIHKYELQKALGRVPAGADLLIDLSATSYVDLDNIDIINAFVRGAPFRDIKVSVRGDIAEKSAPLVNAPRRELVHI</sequence>
<keyword evidence="2 5" id="KW-0812">Transmembrane</keyword>
<dbReference type="GO" id="GO:0016020">
    <property type="term" value="C:membrane"/>
    <property type="evidence" value="ECO:0007669"/>
    <property type="project" value="UniProtKB-SubCell"/>
</dbReference>
<comment type="caution">
    <text evidence="7">The sequence shown here is derived from an EMBL/GenBank/DDBJ whole genome shotgun (WGS) entry which is preliminary data.</text>
</comment>
<feature type="transmembrane region" description="Helical" evidence="5">
    <location>
        <begin position="14"/>
        <end position="32"/>
    </location>
</feature>
<evidence type="ECO:0000313" key="8">
    <source>
        <dbReference type="Proteomes" id="UP000218366"/>
    </source>
</evidence>
<evidence type="ECO:0000256" key="2">
    <source>
        <dbReference type="ARBA" id="ARBA00022692"/>
    </source>
</evidence>
<dbReference type="GO" id="GO:0055085">
    <property type="term" value="P:transmembrane transport"/>
    <property type="evidence" value="ECO:0007669"/>
    <property type="project" value="InterPro"/>
</dbReference>
<feature type="transmembrane region" description="Helical" evidence="5">
    <location>
        <begin position="200"/>
        <end position="222"/>
    </location>
</feature>
<feature type="transmembrane region" description="Helical" evidence="5">
    <location>
        <begin position="389"/>
        <end position="422"/>
    </location>
</feature>
<accession>A0A2A4B313</accession>